<evidence type="ECO:0000313" key="2">
    <source>
        <dbReference type="Proteomes" id="UP000823775"/>
    </source>
</evidence>
<gene>
    <name evidence="1" type="ORF">HAX54_040643</name>
</gene>
<proteinExistence type="predicted"/>
<keyword evidence="2" id="KW-1185">Reference proteome</keyword>
<name>A0ABS8VP90_DATST</name>
<dbReference type="EMBL" id="JACEIK010005771">
    <property type="protein sequence ID" value="MCE0482175.1"/>
    <property type="molecule type" value="Genomic_DNA"/>
</dbReference>
<accession>A0ABS8VP90</accession>
<reference evidence="1 2" key="1">
    <citation type="journal article" date="2021" name="BMC Genomics">
        <title>Datura genome reveals duplications of psychoactive alkaloid biosynthetic genes and high mutation rate following tissue culture.</title>
        <authorList>
            <person name="Rajewski A."/>
            <person name="Carter-House D."/>
            <person name="Stajich J."/>
            <person name="Litt A."/>
        </authorList>
    </citation>
    <scope>NUCLEOTIDE SEQUENCE [LARGE SCALE GENOMIC DNA]</scope>
    <source>
        <strain evidence="1">AR-01</strain>
    </source>
</reference>
<organism evidence="1 2">
    <name type="scientific">Datura stramonium</name>
    <name type="common">Jimsonweed</name>
    <name type="synonym">Common thornapple</name>
    <dbReference type="NCBI Taxonomy" id="4076"/>
    <lineage>
        <taxon>Eukaryota</taxon>
        <taxon>Viridiplantae</taxon>
        <taxon>Streptophyta</taxon>
        <taxon>Embryophyta</taxon>
        <taxon>Tracheophyta</taxon>
        <taxon>Spermatophyta</taxon>
        <taxon>Magnoliopsida</taxon>
        <taxon>eudicotyledons</taxon>
        <taxon>Gunneridae</taxon>
        <taxon>Pentapetalae</taxon>
        <taxon>asterids</taxon>
        <taxon>lamiids</taxon>
        <taxon>Solanales</taxon>
        <taxon>Solanaceae</taxon>
        <taxon>Solanoideae</taxon>
        <taxon>Datureae</taxon>
        <taxon>Datura</taxon>
    </lineage>
</organism>
<protein>
    <submittedName>
        <fullName evidence="1">Uncharacterized protein</fullName>
    </submittedName>
</protein>
<evidence type="ECO:0000313" key="1">
    <source>
        <dbReference type="EMBL" id="MCE0482175.1"/>
    </source>
</evidence>
<dbReference type="Proteomes" id="UP000823775">
    <property type="component" value="Unassembled WGS sequence"/>
</dbReference>
<feature type="non-terminal residue" evidence="1">
    <location>
        <position position="102"/>
    </location>
</feature>
<comment type="caution">
    <text evidence="1">The sequence shown here is derived from an EMBL/GenBank/DDBJ whole genome shotgun (WGS) entry which is preliminary data.</text>
</comment>
<feature type="non-terminal residue" evidence="1">
    <location>
        <position position="1"/>
    </location>
</feature>
<sequence>KDAKYAPEYWIDEGLLALEFPTNMDKLHELGVGTSYWFNAFLGTPEVDPSEYFIFLEKPPYCEICHTICGKHSSACWARDPKGTHSTFAFSYLNKEAKVWVK</sequence>